<reference evidence="3 4" key="1">
    <citation type="submission" date="2017-04" db="EMBL/GenBank/DDBJ databases">
        <authorList>
            <person name="Afonso C.L."/>
            <person name="Miller P.J."/>
            <person name="Scott M.A."/>
            <person name="Spackman E."/>
            <person name="Goraichik I."/>
            <person name="Dimitrov K.M."/>
            <person name="Suarez D.L."/>
            <person name="Swayne D.E."/>
        </authorList>
    </citation>
    <scope>NUCLEOTIDE SEQUENCE [LARGE SCALE GENOMIC DNA]</scope>
    <source>
        <strain evidence="3 4">CGMCC 1.12708</strain>
    </source>
</reference>
<dbReference type="STRING" id="1434700.SAMN06296427_107130"/>
<evidence type="ECO:0000259" key="2">
    <source>
        <dbReference type="Pfam" id="PF03724"/>
    </source>
</evidence>
<evidence type="ECO:0000313" key="3">
    <source>
        <dbReference type="EMBL" id="SMC76328.1"/>
    </source>
</evidence>
<dbReference type="PANTHER" id="PTHR35535:SF2">
    <property type="entry name" value="DUF306 DOMAIN-CONTAINING PROTEIN"/>
    <property type="match status" value="1"/>
</dbReference>
<feature type="chain" id="PRO_5013026415" evidence="1">
    <location>
        <begin position="23"/>
        <end position="155"/>
    </location>
</feature>
<feature type="signal peptide" evidence="1">
    <location>
        <begin position="1"/>
        <end position="22"/>
    </location>
</feature>
<feature type="domain" description="DUF306" evidence="2">
    <location>
        <begin position="40"/>
        <end position="147"/>
    </location>
</feature>
<evidence type="ECO:0000313" key="4">
    <source>
        <dbReference type="Proteomes" id="UP000192393"/>
    </source>
</evidence>
<dbReference type="InterPro" id="IPR005184">
    <property type="entry name" value="DUF306_Meta_HslJ"/>
</dbReference>
<dbReference type="AlphaFoldDB" id="A0A1W2BUU4"/>
<protein>
    <submittedName>
        <fullName evidence="3">META domain-containing protein</fullName>
    </submittedName>
</protein>
<dbReference type="EMBL" id="FWXS01000007">
    <property type="protein sequence ID" value="SMC76328.1"/>
    <property type="molecule type" value="Genomic_DNA"/>
</dbReference>
<dbReference type="Gene3D" id="2.40.128.270">
    <property type="match status" value="1"/>
</dbReference>
<name>A0A1W2BUU4_9FLAO</name>
<dbReference type="Proteomes" id="UP000192393">
    <property type="component" value="Unassembled WGS sequence"/>
</dbReference>
<dbReference type="PANTHER" id="PTHR35535">
    <property type="entry name" value="HEAT SHOCK PROTEIN HSLJ"/>
    <property type="match status" value="1"/>
</dbReference>
<sequence length="155" mass="17288">MKIKFILSLAILILLVSCKTNQVTEIKAPPPATFFETSGLQGKWTLEYISPVDGKDIKQLYKIQKPYLNFVDDTKVAGNNGCNNINGGYSISSNHSIQFDTEKFGATRMFCEGLDEKVFLNALKSVNKFDVIDDEKKLVLITGDIVTLSFVRAKD</sequence>
<gene>
    <name evidence="3" type="ORF">SAMN06296427_107130</name>
</gene>
<proteinExistence type="predicted"/>
<keyword evidence="4" id="KW-1185">Reference proteome</keyword>
<keyword evidence="1" id="KW-0732">Signal</keyword>
<evidence type="ECO:0000256" key="1">
    <source>
        <dbReference type="SAM" id="SignalP"/>
    </source>
</evidence>
<dbReference type="PROSITE" id="PS51257">
    <property type="entry name" value="PROKAR_LIPOPROTEIN"/>
    <property type="match status" value="1"/>
</dbReference>
<dbReference type="Pfam" id="PF03724">
    <property type="entry name" value="META"/>
    <property type="match status" value="1"/>
</dbReference>
<dbReference type="InterPro" id="IPR038670">
    <property type="entry name" value="HslJ-like_sf"/>
</dbReference>
<dbReference type="InterPro" id="IPR053147">
    <property type="entry name" value="Hsp_HslJ-like"/>
</dbReference>
<dbReference type="OrthoDB" id="880459at2"/>
<dbReference type="RefSeq" id="WP_084017809.1">
    <property type="nucleotide sequence ID" value="NZ_FWXS01000007.1"/>
</dbReference>
<organism evidence="3 4">
    <name type="scientific">Moheibacter sediminis</name>
    <dbReference type="NCBI Taxonomy" id="1434700"/>
    <lineage>
        <taxon>Bacteria</taxon>
        <taxon>Pseudomonadati</taxon>
        <taxon>Bacteroidota</taxon>
        <taxon>Flavobacteriia</taxon>
        <taxon>Flavobacteriales</taxon>
        <taxon>Weeksellaceae</taxon>
        <taxon>Moheibacter</taxon>
    </lineage>
</organism>
<accession>A0A1W2BUU4</accession>